<evidence type="ECO:0000313" key="2">
    <source>
        <dbReference type="Proteomes" id="UP000053841"/>
    </source>
</evidence>
<organism evidence="1 2">
    <name type="scientific">Cochliobolus carbonum (strain 26-R-13)</name>
    <name type="common">Maize leaf spot fungus</name>
    <name type="synonym">Bipolaris zeicola</name>
    <dbReference type="NCBI Taxonomy" id="930089"/>
    <lineage>
        <taxon>Eukaryota</taxon>
        <taxon>Fungi</taxon>
        <taxon>Dikarya</taxon>
        <taxon>Ascomycota</taxon>
        <taxon>Pezizomycotina</taxon>
        <taxon>Dothideomycetes</taxon>
        <taxon>Pleosporomycetidae</taxon>
        <taxon>Pleosporales</taxon>
        <taxon>Pleosporineae</taxon>
        <taxon>Pleosporaceae</taxon>
        <taxon>Bipolaris</taxon>
    </lineage>
</organism>
<proteinExistence type="predicted"/>
<accession>W6XZQ6</accession>
<dbReference type="GeneID" id="19143958"/>
<gene>
    <name evidence="1" type="ORF">COCCADRAFT_109754</name>
</gene>
<reference evidence="1 2" key="1">
    <citation type="journal article" date="2013" name="PLoS Genet.">
        <title>Comparative genome structure, secondary metabolite, and effector coding capacity across Cochliobolus pathogens.</title>
        <authorList>
            <person name="Condon B.J."/>
            <person name="Leng Y."/>
            <person name="Wu D."/>
            <person name="Bushley K.E."/>
            <person name="Ohm R.A."/>
            <person name="Otillar R."/>
            <person name="Martin J."/>
            <person name="Schackwitz W."/>
            <person name="Grimwood J."/>
            <person name="MohdZainudin N."/>
            <person name="Xue C."/>
            <person name="Wang R."/>
            <person name="Manning V.A."/>
            <person name="Dhillon B."/>
            <person name="Tu Z.J."/>
            <person name="Steffenson B.J."/>
            <person name="Salamov A."/>
            <person name="Sun H."/>
            <person name="Lowry S."/>
            <person name="LaButti K."/>
            <person name="Han J."/>
            <person name="Copeland A."/>
            <person name="Lindquist E."/>
            <person name="Barry K."/>
            <person name="Schmutz J."/>
            <person name="Baker S.E."/>
            <person name="Ciuffetti L.M."/>
            <person name="Grigoriev I.V."/>
            <person name="Zhong S."/>
            <person name="Turgeon B.G."/>
        </authorList>
    </citation>
    <scope>NUCLEOTIDE SEQUENCE [LARGE SCALE GENOMIC DNA]</scope>
    <source>
        <strain evidence="1 2">26-R-13</strain>
    </source>
</reference>
<dbReference type="EMBL" id="KI964833">
    <property type="protein sequence ID" value="EUC28209.1"/>
    <property type="molecule type" value="Genomic_DNA"/>
</dbReference>
<keyword evidence="2" id="KW-1185">Reference proteome</keyword>
<protein>
    <submittedName>
        <fullName evidence="1">Uncharacterized protein</fullName>
    </submittedName>
</protein>
<dbReference type="AlphaFoldDB" id="W6XZQ6"/>
<dbReference type="OrthoDB" id="9992527at2759"/>
<dbReference type="KEGG" id="bze:COCCADRAFT_109754"/>
<dbReference type="RefSeq" id="XP_007717487.1">
    <property type="nucleotide sequence ID" value="XM_007719297.1"/>
</dbReference>
<evidence type="ECO:0000313" key="1">
    <source>
        <dbReference type="EMBL" id="EUC28209.1"/>
    </source>
</evidence>
<dbReference type="STRING" id="930089.W6XZQ6"/>
<dbReference type="HOGENOM" id="CLU_1115584_0_0_1"/>
<name>W6XZQ6_COCC2</name>
<dbReference type="Proteomes" id="UP000053841">
    <property type="component" value="Unassembled WGS sequence"/>
</dbReference>
<sequence length="249" mass="29553">MPAVSQEQKRRQRIEDEFKYLLQSAWTRPVACQNECQPPHKCSCRRKIVHVYALERWWIEHHPESPEQTRGHRFLDETPPAPHRTFQVRYQNIFTGDQSCRRVLSLLLEQGYHHLIDRFYRADVNDRYLMRSQDDQNLRESLLEVHSRKEVDRIIQDFHRDKWAYCPLNLTLDMDVNLHGTKVILPFCDKIKLPEKGGTASIYWVAVQKDLITDTALTDALQKSLYKDDEFGEVSFPVRTPLRHILNDT</sequence>